<organism evidence="12 13">
    <name type="scientific">Candidatus Filomicrobium marinum</name>
    <dbReference type="NCBI Taxonomy" id="1608628"/>
    <lineage>
        <taxon>Bacteria</taxon>
        <taxon>Pseudomonadati</taxon>
        <taxon>Pseudomonadota</taxon>
        <taxon>Alphaproteobacteria</taxon>
        <taxon>Hyphomicrobiales</taxon>
        <taxon>Hyphomicrobiaceae</taxon>
        <taxon>Filomicrobium</taxon>
    </lineage>
</organism>
<dbReference type="KEGG" id="fiy:BN1229_v1_1612"/>
<dbReference type="GO" id="GO:0046872">
    <property type="term" value="F:metal ion binding"/>
    <property type="evidence" value="ECO:0007669"/>
    <property type="project" value="UniProtKB-KW"/>
</dbReference>
<keyword evidence="1" id="KW-0813">Transport</keyword>
<keyword evidence="7 9" id="KW-0408">Iron</keyword>
<dbReference type="SMART" id="SM00320">
    <property type="entry name" value="WD40"/>
    <property type="match status" value="6"/>
</dbReference>
<feature type="region of interest" description="Disordered" evidence="10">
    <location>
        <begin position="488"/>
        <end position="521"/>
    </location>
</feature>
<keyword evidence="13" id="KW-1185">Reference proteome</keyword>
<dbReference type="CDD" id="cd00200">
    <property type="entry name" value="WD40"/>
    <property type="match status" value="1"/>
</dbReference>
<dbReference type="PROSITE" id="PS51007">
    <property type="entry name" value="CYTC"/>
    <property type="match status" value="1"/>
</dbReference>
<dbReference type="InterPro" id="IPR001680">
    <property type="entry name" value="WD40_rpt"/>
</dbReference>
<evidence type="ECO:0000256" key="3">
    <source>
        <dbReference type="ARBA" id="ARBA00022617"/>
    </source>
</evidence>
<dbReference type="Pfam" id="PF00400">
    <property type="entry name" value="WD40"/>
    <property type="match status" value="5"/>
</dbReference>
<evidence type="ECO:0000313" key="12">
    <source>
        <dbReference type="EMBL" id="CPR18223.1"/>
    </source>
</evidence>
<feature type="domain" description="Cytochrome c" evidence="11">
    <location>
        <begin position="389"/>
        <end position="491"/>
    </location>
</feature>
<evidence type="ECO:0000256" key="4">
    <source>
        <dbReference type="ARBA" id="ARBA00022723"/>
    </source>
</evidence>
<evidence type="ECO:0000256" key="9">
    <source>
        <dbReference type="PROSITE-ProRule" id="PRU00433"/>
    </source>
</evidence>
<keyword evidence="3 9" id="KW-0349">Heme</keyword>
<dbReference type="InterPro" id="IPR036322">
    <property type="entry name" value="WD40_repeat_dom_sf"/>
</dbReference>
<dbReference type="Gene3D" id="1.10.760.10">
    <property type="entry name" value="Cytochrome c-like domain"/>
    <property type="match status" value="1"/>
</dbReference>
<protein>
    <submittedName>
        <fullName evidence="12">WD-containing repeat protein</fullName>
    </submittedName>
</protein>
<evidence type="ECO:0000256" key="2">
    <source>
        <dbReference type="ARBA" id="ARBA00022574"/>
    </source>
</evidence>
<dbReference type="SUPFAM" id="SSF50978">
    <property type="entry name" value="WD40 repeat-like"/>
    <property type="match status" value="1"/>
</dbReference>
<evidence type="ECO:0000256" key="5">
    <source>
        <dbReference type="ARBA" id="ARBA00022737"/>
    </source>
</evidence>
<evidence type="ECO:0000256" key="8">
    <source>
        <dbReference type="PROSITE-ProRule" id="PRU00221"/>
    </source>
</evidence>
<keyword evidence="4 9" id="KW-0479">Metal-binding</keyword>
<keyword evidence="6" id="KW-0249">Electron transport</keyword>
<dbReference type="KEGG" id="fil:BN1229_v1_1610"/>
<evidence type="ECO:0000256" key="1">
    <source>
        <dbReference type="ARBA" id="ARBA00022448"/>
    </source>
</evidence>
<dbReference type="InterPro" id="IPR009056">
    <property type="entry name" value="Cyt_c-like_dom"/>
</dbReference>
<feature type="region of interest" description="Disordered" evidence="10">
    <location>
        <begin position="39"/>
        <end position="78"/>
    </location>
</feature>
<dbReference type="PANTHER" id="PTHR19848">
    <property type="entry name" value="WD40 REPEAT PROTEIN"/>
    <property type="match status" value="1"/>
</dbReference>
<dbReference type="InterPro" id="IPR019775">
    <property type="entry name" value="WD40_repeat_CS"/>
</dbReference>
<feature type="repeat" description="WD" evidence="8">
    <location>
        <begin position="163"/>
        <end position="197"/>
    </location>
</feature>
<dbReference type="AlphaFoldDB" id="A0A0D6JDT2"/>
<evidence type="ECO:0000256" key="7">
    <source>
        <dbReference type="ARBA" id="ARBA00023004"/>
    </source>
</evidence>
<dbReference type="PROSITE" id="PS00678">
    <property type="entry name" value="WD_REPEATS_1"/>
    <property type="match status" value="3"/>
</dbReference>
<dbReference type="GO" id="GO:0009055">
    <property type="term" value="F:electron transfer activity"/>
    <property type="evidence" value="ECO:0007669"/>
    <property type="project" value="InterPro"/>
</dbReference>
<dbReference type="PRINTS" id="PR00604">
    <property type="entry name" value="CYTCHRMECIAB"/>
</dbReference>
<proteinExistence type="predicted"/>
<dbReference type="Gene3D" id="2.130.10.10">
    <property type="entry name" value="YVTN repeat-like/Quinoprotein amine dehydrogenase"/>
    <property type="match status" value="2"/>
</dbReference>
<dbReference type="InterPro" id="IPR002327">
    <property type="entry name" value="Cyt_c_1A/1B"/>
</dbReference>
<dbReference type="Pfam" id="PF00034">
    <property type="entry name" value="Cytochrom_C"/>
    <property type="match status" value="1"/>
</dbReference>
<accession>A0A0D6JDT2</accession>
<dbReference type="RefSeq" id="WP_052743770.1">
    <property type="nucleotide sequence ID" value="NZ_LN829118.1"/>
</dbReference>
<name>A0A0D6JDT2_9HYPH</name>
<keyword evidence="5" id="KW-0677">Repeat</keyword>
<dbReference type="PROSITE" id="PS50294">
    <property type="entry name" value="WD_REPEATS_REGION"/>
    <property type="match status" value="4"/>
</dbReference>
<dbReference type="SUPFAM" id="SSF46626">
    <property type="entry name" value="Cytochrome c"/>
    <property type="match status" value="1"/>
</dbReference>
<keyword evidence="2 8" id="KW-0853">WD repeat</keyword>
<dbReference type="GO" id="GO:0020037">
    <property type="term" value="F:heme binding"/>
    <property type="evidence" value="ECO:0007669"/>
    <property type="project" value="InterPro"/>
</dbReference>
<dbReference type="EMBL" id="LN829119">
    <property type="protein sequence ID" value="CPR18223.1"/>
    <property type="molecule type" value="Genomic_DNA"/>
</dbReference>
<dbReference type="PROSITE" id="PS50082">
    <property type="entry name" value="WD_REPEATS_2"/>
    <property type="match status" value="4"/>
</dbReference>
<dbReference type="OrthoDB" id="9805828at2"/>
<feature type="repeat" description="WD" evidence="8">
    <location>
        <begin position="120"/>
        <end position="162"/>
    </location>
</feature>
<gene>
    <name evidence="12" type="ORF">YBN1229_v1_1612</name>
</gene>
<feature type="compositionally biased region" description="Basic and acidic residues" evidence="10">
    <location>
        <begin position="488"/>
        <end position="508"/>
    </location>
</feature>
<evidence type="ECO:0000259" key="11">
    <source>
        <dbReference type="PROSITE" id="PS51007"/>
    </source>
</evidence>
<dbReference type="PANTHER" id="PTHR19848:SF8">
    <property type="entry name" value="F-BOX AND WD REPEAT DOMAIN CONTAINING 7"/>
    <property type="match status" value="1"/>
</dbReference>
<evidence type="ECO:0000256" key="10">
    <source>
        <dbReference type="SAM" id="MobiDB-lite"/>
    </source>
</evidence>
<feature type="repeat" description="WD" evidence="8">
    <location>
        <begin position="205"/>
        <end position="246"/>
    </location>
</feature>
<evidence type="ECO:0000256" key="6">
    <source>
        <dbReference type="ARBA" id="ARBA00022982"/>
    </source>
</evidence>
<evidence type="ECO:0000313" key="13">
    <source>
        <dbReference type="Proteomes" id="UP000033187"/>
    </source>
</evidence>
<dbReference type="InterPro" id="IPR015943">
    <property type="entry name" value="WD40/YVTN_repeat-like_dom_sf"/>
</dbReference>
<dbReference type="InterPro" id="IPR036909">
    <property type="entry name" value="Cyt_c-like_dom_sf"/>
</dbReference>
<feature type="repeat" description="WD" evidence="8">
    <location>
        <begin position="76"/>
        <end position="110"/>
    </location>
</feature>
<reference evidence="13" key="1">
    <citation type="submission" date="2015-02" db="EMBL/GenBank/DDBJ databases">
        <authorList>
            <person name="Chooi Y.-H."/>
        </authorList>
    </citation>
    <scope>NUCLEOTIDE SEQUENCE [LARGE SCALE GENOMIC DNA]</scope>
    <source>
        <strain evidence="13">strain Y</strain>
    </source>
</reference>
<sequence length="521" mass="56094">MRHNSLQARVLRSKRLAIWSAVWMLVALGTLAGPAVATGGAADSPATGTSSAKAMQAPAPKGLPDASERRSAHGNLVGHGGPVKAISVDRAHERVLTGSFDYAMMLWDVSGEKVDEGRRFDEHDGAVNAVAFVGEEGKKALAAGDDGVLVLWDLENGKALHRFSGHKGKIVGLAVSPGGRWAATASWDHTARLWDLERLVPGPVLEGHRGPVNDVEFSANGADVYTAGYDGEIRLFKVTDGAYQRPIYRLGWGINVLARLPGTENLAFGGLNGTAGVVSARTGEVVAELKSSERPILSLAATDKPGLLATGGADGTVRVYRSADFTLIEEYQNPYGPIWAMDFASDGKRIYLGGLDDFVTAWQITPRQPFEPIDSPYPRRFQLSEASDDPLARGRIQFARKCSVCHTLKPDGKNRAGPTLYGIFGRKIAALPGYPYSEPLKDLDIIWTEETVSKLFELGPDVFTPGSKMPLQKMTDPEQRDDLISYLKEATRPGGSDKLDEKNSDPKKPSAPANELGVDKP</sequence>
<dbReference type="Proteomes" id="UP000033187">
    <property type="component" value="Chromosome 1"/>
</dbReference>